<protein>
    <submittedName>
        <fullName evidence="1">Uncharacterized protein</fullName>
    </submittedName>
</protein>
<evidence type="ECO:0000313" key="2">
    <source>
        <dbReference type="Proteomes" id="UP000532247"/>
    </source>
</evidence>
<name>A0A7Y4B5N5_VIBAL</name>
<dbReference type="AlphaFoldDB" id="A0A7Y4B5N5"/>
<dbReference type="Proteomes" id="UP000532247">
    <property type="component" value="Unassembled WGS sequence"/>
</dbReference>
<comment type="caution">
    <text evidence="1">The sequence shown here is derived from an EMBL/GenBank/DDBJ whole genome shotgun (WGS) entry which is preliminary data.</text>
</comment>
<proteinExistence type="predicted"/>
<sequence length="90" mass="10215">MNISNPLPLFAGKLDVFGQLVLPLVFRKTYAKIFGYSWLTCSCGREFGGFESRYCKVVMVSFEKNQYVEHQSRNHQEALLLCPVCSSKAS</sequence>
<accession>A0A7Y4B5N5</accession>
<dbReference type="RefSeq" id="WP_065788116.1">
    <property type="nucleotide sequence ID" value="NZ_JBBKUW010000013.1"/>
</dbReference>
<evidence type="ECO:0000313" key="1">
    <source>
        <dbReference type="EMBL" id="NOI11162.1"/>
    </source>
</evidence>
<gene>
    <name evidence="1" type="ORF">F0254_20210</name>
</gene>
<dbReference type="EMBL" id="VTYF01000015">
    <property type="protein sequence ID" value="NOI11162.1"/>
    <property type="molecule type" value="Genomic_DNA"/>
</dbReference>
<reference evidence="1 2" key="1">
    <citation type="submission" date="2019-09" db="EMBL/GenBank/DDBJ databases">
        <title>Draft genome sequencing and comparative genomics of hatchery-associated Vibrios.</title>
        <authorList>
            <person name="Kehlet-Delgado H."/>
            <person name="Mueller R.S."/>
        </authorList>
    </citation>
    <scope>NUCLEOTIDE SEQUENCE [LARGE SCALE GENOMIC DNA]</scope>
    <source>
        <strain evidence="1 2">081416A</strain>
    </source>
</reference>
<organism evidence="1 2">
    <name type="scientific">Vibrio alginolyticus</name>
    <dbReference type="NCBI Taxonomy" id="663"/>
    <lineage>
        <taxon>Bacteria</taxon>
        <taxon>Pseudomonadati</taxon>
        <taxon>Pseudomonadota</taxon>
        <taxon>Gammaproteobacteria</taxon>
        <taxon>Vibrionales</taxon>
        <taxon>Vibrionaceae</taxon>
        <taxon>Vibrio</taxon>
    </lineage>
</organism>